<name>A0A0H1B8M0_9EURO</name>
<evidence type="ECO:0000313" key="3">
    <source>
        <dbReference type="EMBL" id="KLJ07418.1"/>
    </source>
</evidence>
<dbReference type="EMBL" id="LDEV01002829">
    <property type="protein sequence ID" value="KLJ07418.1"/>
    <property type="molecule type" value="Genomic_DNA"/>
</dbReference>
<feature type="compositionally biased region" description="Acidic residues" evidence="1">
    <location>
        <begin position="1"/>
        <end position="17"/>
    </location>
</feature>
<keyword evidence="2" id="KW-1133">Transmembrane helix</keyword>
<gene>
    <name evidence="3" type="ORF">EMPG_17103</name>
</gene>
<protein>
    <submittedName>
        <fullName evidence="3">Uncharacterized protein</fullName>
    </submittedName>
</protein>
<dbReference type="Proteomes" id="UP000053573">
    <property type="component" value="Unassembled WGS sequence"/>
</dbReference>
<feature type="transmembrane region" description="Helical" evidence="2">
    <location>
        <begin position="90"/>
        <end position="112"/>
    </location>
</feature>
<keyword evidence="2" id="KW-0472">Membrane</keyword>
<proteinExistence type="predicted"/>
<keyword evidence="4" id="KW-1185">Reference proteome</keyword>
<feature type="region of interest" description="Disordered" evidence="1">
    <location>
        <begin position="1"/>
        <end position="33"/>
    </location>
</feature>
<evidence type="ECO:0000256" key="1">
    <source>
        <dbReference type="SAM" id="MobiDB-lite"/>
    </source>
</evidence>
<evidence type="ECO:0000313" key="4">
    <source>
        <dbReference type="Proteomes" id="UP000053573"/>
    </source>
</evidence>
<evidence type="ECO:0000256" key="2">
    <source>
        <dbReference type="SAM" id="Phobius"/>
    </source>
</evidence>
<comment type="caution">
    <text evidence="3">The sequence shown here is derived from an EMBL/GenBank/DDBJ whole genome shotgun (WGS) entry which is preliminary data.</text>
</comment>
<reference evidence="4" key="1">
    <citation type="journal article" date="2015" name="PLoS Genet.">
        <title>The dynamic genome and transcriptome of the human fungal pathogen Blastomyces and close relative Emmonsia.</title>
        <authorList>
            <person name="Munoz J.F."/>
            <person name="Gauthier G.M."/>
            <person name="Desjardins C.A."/>
            <person name="Gallo J.E."/>
            <person name="Holder J."/>
            <person name="Sullivan T.D."/>
            <person name="Marty A.J."/>
            <person name="Carmen J.C."/>
            <person name="Chen Z."/>
            <person name="Ding L."/>
            <person name="Gujja S."/>
            <person name="Magrini V."/>
            <person name="Misas E."/>
            <person name="Mitreva M."/>
            <person name="Priest M."/>
            <person name="Saif S."/>
            <person name="Whiston E.A."/>
            <person name="Young S."/>
            <person name="Zeng Q."/>
            <person name="Goldman W.E."/>
            <person name="Mardis E.R."/>
            <person name="Taylor J.W."/>
            <person name="McEwen J.G."/>
            <person name="Clay O.K."/>
            <person name="Klein B.S."/>
            <person name="Cuomo C.A."/>
        </authorList>
    </citation>
    <scope>NUCLEOTIDE SEQUENCE [LARGE SCALE GENOMIC DNA]</scope>
    <source>
        <strain evidence="4">UAMH 139</strain>
    </source>
</reference>
<keyword evidence="2" id="KW-0812">Transmembrane</keyword>
<dbReference type="AlphaFoldDB" id="A0A0H1B8M0"/>
<accession>A0A0H1B8M0</accession>
<sequence>MDDDDDGGEDEDEDDGDGNGRWGMGDGIDSRKPSTTLTQLWRIARAAFSINEIPRIAKATHSIVISGPLPSGSAGGVLDSFQCDSSAYRWLWYPIPLLLLPLPAVAVAVVVVNHASNC</sequence>
<organism evidence="3 4">
    <name type="scientific">Blastomyces silverae</name>
    <dbReference type="NCBI Taxonomy" id="2060906"/>
    <lineage>
        <taxon>Eukaryota</taxon>
        <taxon>Fungi</taxon>
        <taxon>Dikarya</taxon>
        <taxon>Ascomycota</taxon>
        <taxon>Pezizomycotina</taxon>
        <taxon>Eurotiomycetes</taxon>
        <taxon>Eurotiomycetidae</taxon>
        <taxon>Onygenales</taxon>
        <taxon>Ajellomycetaceae</taxon>
        <taxon>Blastomyces</taxon>
    </lineage>
</organism>